<dbReference type="Gene3D" id="1.10.10.60">
    <property type="entry name" value="Homeodomain-like"/>
    <property type="match status" value="1"/>
</dbReference>
<dbReference type="OrthoDB" id="1634742at2759"/>
<dbReference type="EMBL" id="SWLB01000024">
    <property type="protein sequence ID" value="KAF3322830.1"/>
    <property type="molecule type" value="Genomic_DNA"/>
</dbReference>
<feature type="compositionally biased region" description="Basic residues" evidence="5">
    <location>
        <begin position="722"/>
        <end position="734"/>
    </location>
</feature>
<dbReference type="InterPro" id="IPR057712">
    <property type="entry name" value="DUF7952"/>
</dbReference>
<feature type="compositionally biased region" description="Polar residues" evidence="5">
    <location>
        <begin position="709"/>
        <end position="718"/>
    </location>
</feature>
<keyword evidence="3" id="KW-0804">Transcription</keyword>
<evidence type="ECO:0000259" key="7">
    <source>
        <dbReference type="Pfam" id="PF25826"/>
    </source>
</evidence>
<keyword evidence="9" id="KW-1185">Reference proteome</keyword>
<feature type="region of interest" description="Disordered" evidence="5">
    <location>
        <begin position="437"/>
        <end position="582"/>
    </location>
</feature>
<protein>
    <recommendedName>
        <fullName evidence="10">SANT domain-containing protein</fullName>
    </recommendedName>
</protein>
<dbReference type="GO" id="GO:0005634">
    <property type="term" value="C:nucleus"/>
    <property type="evidence" value="ECO:0007669"/>
    <property type="project" value="UniProtKB-SubCell"/>
</dbReference>
<feature type="compositionally biased region" description="Polar residues" evidence="5">
    <location>
        <begin position="803"/>
        <end position="819"/>
    </location>
</feature>
<feature type="domain" description="DUF7650" evidence="6">
    <location>
        <begin position="269"/>
        <end position="353"/>
    </location>
</feature>
<feature type="compositionally biased region" description="Low complexity" evidence="5">
    <location>
        <begin position="241"/>
        <end position="250"/>
    </location>
</feature>
<feature type="region of interest" description="Disordered" evidence="5">
    <location>
        <begin position="235"/>
        <end position="263"/>
    </location>
</feature>
<reference evidence="8" key="1">
    <citation type="submission" date="2020-01" db="EMBL/GenBank/DDBJ databases">
        <title>Genome sequence of Kobresia littledalei, the first chromosome-level genome in the family Cyperaceae.</title>
        <authorList>
            <person name="Qu G."/>
        </authorList>
    </citation>
    <scope>NUCLEOTIDE SEQUENCE</scope>
    <source>
        <strain evidence="8">C.B.Clarke</strain>
        <tissue evidence="8">Leaf</tissue>
    </source>
</reference>
<dbReference type="Pfam" id="PF25826">
    <property type="entry name" value="DUF7952"/>
    <property type="match status" value="1"/>
</dbReference>
<name>A0A833VEJ4_9POAL</name>
<dbReference type="AlphaFoldDB" id="A0A833VEJ4"/>
<accession>A0A833VEJ4</accession>
<evidence type="ECO:0000256" key="2">
    <source>
        <dbReference type="ARBA" id="ARBA00023015"/>
    </source>
</evidence>
<gene>
    <name evidence="8" type="ORF">FCM35_KLT12819</name>
</gene>
<feature type="compositionally biased region" description="Basic residues" evidence="5">
    <location>
        <begin position="520"/>
        <end position="536"/>
    </location>
</feature>
<evidence type="ECO:0000259" key="6">
    <source>
        <dbReference type="Pfam" id="PF24662"/>
    </source>
</evidence>
<feature type="region of interest" description="Disordered" evidence="5">
    <location>
        <begin position="622"/>
        <end position="646"/>
    </location>
</feature>
<evidence type="ECO:0000256" key="5">
    <source>
        <dbReference type="SAM" id="MobiDB-lite"/>
    </source>
</evidence>
<dbReference type="InterPro" id="IPR056067">
    <property type="entry name" value="DUF7650"/>
</dbReference>
<feature type="domain" description="DUF7952" evidence="7">
    <location>
        <begin position="100"/>
        <end position="230"/>
    </location>
</feature>
<dbReference type="PANTHER" id="PTHR13859">
    <property type="entry name" value="ATROPHIN-RELATED"/>
    <property type="match status" value="1"/>
</dbReference>
<comment type="caution">
    <text evidence="8">The sequence shown here is derived from an EMBL/GenBank/DDBJ whole genome shotgun (WGS) entry which is preliminary data.</text>
</comment>
<keyword evidence="2" id="KW-0805">Transcription regulation</keyword>
<dbReference type="Pfam" id="PF24662">
    <property type="entry name" value="DUF7650"/>
    <property type="match status" value="1"/>
</dbReference>
<feature type="compositionally biased region" description="Polar residues" evidence="5">
    <location>
        <begin position="538"/>
        <end position="558"/>
    </location>
</feature>
<dbReference type="SUPFAM" id="SSF46689">
    <property type="entry name" value="Homeodomain-like"/>
    <property type="match status" value="1"/>
</dbReference>
<keyword evidence="4" id="KW-0539">Nucleus</keyword>
<sequence>MDLLGSIVEYETEEEYTEETPPYNLQLLPDGSPVPDEMPEETPILPRVGEEYQVEIPDLKPEIIPADNKFLICLPVPLTWVDTQENDSPVPVPGTGTSHWSETEVNGLILGLYIFGKNLTLVQQYIESKSIGHVMAYYYGVFYKSEAYKKWFDCRKARTRKCIVGTRIFTGARQQELVSRLLSAAPQEKHEPVLEAIKSFNENTSSFENFVFFLRSIIGLQTFIDAVAIGKGREDLTGPGPDSSRAAHPAPARPEIPSGKACSSLSPPEIIKFLTGDFRVSKARSNDLFWEAVWPRLLARGWHSEQPRDLIGSKNSLVFLMPGINKFSRRRLMKGEHYYDCISDVLKKVAAEPEMLEIDSVVASNVDGECGPGTMSVNPKEYLRPKVRSHDVSDLMRFMVVDTSMLHDGKKIRVRELKSLPADMDLGMDPGLMVGQSRIAVPSDSSDSEDDKKSRVRRRDLGPGKASDVNPVQTSTPEVESTDLGNSPNMDAVSNGHVETTSVANDGAGQFGKFSQSSKPRAHKYLSPLLKRRRLSGCKQQGDNQKSLAFSKGSSNEAGHNRLSVLSEEAVKGRQGDHPQRKRKVKFLVKDVMREETEPDLGISGIDETVDEGTTVEPVSFDKPKEARASTSQRKKKFRDPNVSQTAPNRGVEVAVDQTKIESHSSVQVTESVKEAVPTKRRRKVTVLFREAPQSDSNAMPHLVNGSETGANLTQHDSCVSKKPKKVIRRKPKPSVKEAKKEIELPSLSATVSEVRQHEAKEIEITMPQVVKQEPWDFNLNEPETGPTDVGTSSSKSMAPDSSELNAPTSGRRVSTRNRPPTVRALEAVANGFLGGPKQRTVSASSRRARKSGEASRRSRKVEETVGPVSSEDGNAGVLSVMVREELSKGSGDQPVVDLTGDIQPSAKALDHAVKMDLST</sequence>
<evidence type="ECO:0008006" key="10">
    <source>
        <dbReference type="Google" id="ProtNLM"/>
    </source>
</evidence>
<feature type="region of interest" description="Disordered" evidence="5">
    <location>
        <begin position="764"/>
        <end position="877"/>
    </location>
</feature>
<dbReference type="InterPro" id="IPR009057">
    <property type="entry name" value="Homeodomain-like_sf"/>
</dbReference>
<evidence type="ECO:0000256" key="3">
    <source>
        <dbReference type="ARBA" id="ARBA00023163"/>
    </source>
</evidence>
<evidence type="ECO:0000313" key="9">
    <source>
        <dbReference type="Proteomes" id="UP000623129"/>
    </source>
</evidence>
<proteinExistence type="predicted"/>
<feature type="compositionally biased region" description="Basic and acidic residues" evidence="5">
    <location>
        <begin position="569"/>
        <end position="579"/>
    </location>
</feature>
<comment type="subcellular location">
    <subcellularLocation>
        <location evidence="1">Nucleus</location>
    </subcellularLocation>
</comment>
<evidence type="ECO:0000313" key="8">
    <source>
        <dbReference type="EMBL" id="KAF3322830.1"/>
    </source>
</evidence>
<feature type="compositionally biased region" description="Basic and acidic residues" evidence="5">
    <location>
        <begin position="851"/>
        <end position="864"/>
    </location>
</feature>
<feature type="region of interest" description="Disordered" evidence="5">
    <location>
        <begin position="709"/>
        <end position="742"/>
    </location>
</feature>
<dbReference type="Proteomes" id="UP000623129">
    <property type="component" value="Unassembled WGS sequence"/>
</dbReference>
<dbReference type="GO" id="GO:0003714">
    <property type="term" value="F:transcription corepressor activity"/>
    <property type="evidence" value="ECO:0007669"/>
    <property type="project" value="TreeGrafter"/>
</dbReference>
<organism evidence="8 9">
    <name type="scientific">Carex littledalei</name>
    <dbReference type="NCBI Taxonomy" id="544730"/>
    <lineage>
        <taxon>Eukaryota</taxon>
        <taxon>Viridiplantae</taxon>
        <taxon>Streptophyta</taxon>
        <taxon>Embryophyta</taxon>
        <taxon>Tracheophyta</taxon>
        <taxon>Spermatophyta</taxon>
        <taxon>Magnoliopsida</taxon>
        <taxon>Liliopsida</taxon>
        <taxon>Poales</taxon>
        <taxon>Cyperaceae</taxon>
        <taxon>Cyperoideae</taxon>
        <taxon>Cariceae</taxon>
        <taxon>Carex</taxon>
        <taxon>Carex subgen. Euthyceras</taxon>
    </lineage>
</organism>
<evidence type="ECO:0000256" key="4">
    <source>
        <dbReference type="ARBA" id="ARBA00023242"/>
    </source>
</evidence>
<feature type="compositionally biased region" description="Polar residues" evidence="5">
    <location>
        <begin position="470"/>
        <end position="489"/>
    </location>
</feature>
<dbReference type="PANTHER" id="PTHR13859:SF21">
    <property type="entry name" value="SANT DOMAIN-CONTAINING PROTEIN"/>
    <property type="match status" value="1"/>
</dbReference>
<evidence type="ECO:0000256" key="1">
    <source>
        <dbReference type="ARBA" id="ARBA00004123"/>
    </source>
</evidence>